<dbReference type="KEGG" id="lgi:LOTGIDRAFT_159302"/>
<evidence type="ECO:0000256" key="1">
    <source>
        <dbReference type="ARBA" id="ARBA00004613"/>
    </source>
</evidence>
<dbReference type="EMBL" id="KB201305">
    <property type="protein sequence ID" value="ESO97283.1"/>
    <property type="molecule type" value="Genomic_DNA"/>
</dbReference>
<dbReference type="AlphaFoldDB" id="V4A0E3"/>
<sequence length="186" mass="20972">MAYKLFFVAMVSLLSSGGRSMPIDNKTCVDPDMSKIKLDVDELHDSFYQLPSMNDHIVNTTSASPYIATHRSYMHGPKQCPTIEDIVNRYDGHICPVYYILNHDENRIPKSFVEAECSCGKPPIQIEGGVLLLECAPLYKYTKVQRRIGCDNDGFYIYTPMWEKVKIGCFTQLPLGFIGDGVGTPY</sequence>
<comment type="subcellular location">
    <subcellularLocation>
        <location evidence="1">Secreted</location>
    </subcellularLocation>
</comment>
<dbReference type="Pfam" id="PF06083">
    <property type="entry name" value="IL17"/>
    <property type="match status" value="1"/>
</dbReference>
<evidence type="ECO:0000313" key="6">
    <source>
        <dbReference type="EMBL" id="ESO97283.1"/>
    </source>
</evidence>
<dbReference type="Proteomes" id="UP000030746">
    <property type="component" value="Unassembled WGS sequence"/>
</dbReference>
<reference evidence="6 7" key="1">
    <citation type="journal article" date="2013" name="Nature">
        <title>Insights into bilaterian evolution from three spiralian genomes.</title>
        <authorList>
            <person name="Simakov O."/>
            <person name="Marletaz F."/>
            <person name="Cho S.J."/>
            <person name="Edsinger-Gonzales E."/>
            <person name="Havlak P."/>
            <person name="Hellsten U."/>
            <person name="Kuo D.H."/>
            <person name="Larsson T."/>
            <person name="Lv J."/>
            <person name="Arendt D."/>
            <person name="Savage R."/>
            <person name="Osoegawa K."/>
            <person name="de Jong P."/>
            <person name="Grimwood J."/>
            <person name="Chapman J.A."/>
            <person name="Shapiro H."/>
            <person name="Aerts A."/>
            <person name="Otillar R.P."/>
            <person name="Terry A.Y."/>
            <person name="Boore J.L."/>
            <person name="Grigoriev I.V."/>
            <person name="Lindberg D.R."/>
            <person name="Seaver E.C."/>
            <person name="Weisblat D.A."/>
            <person name="Putnam N.H."/>
            <person name="Rokhsar D.S."/>
        </authorList>
    </citation>
    <scope>NUCLEOTIDE SEQUENCE [LARGE SCALE GENOMIC DNA]</scope>
</reference>
<gene>
    <name evidence="6" type="ORF">LOTGIDRAFT_159302</name>
</gene>
<dbReference type="InterPro" id="IPR029034">
    <property type="entry name" value="Cystine-knot_cytokine"/>
</dbReference>
<dbReference type="OrthoDB" id="6082108at2759"/>
<dbReference type="CTD" id="20238023"/>
<feature type="signal peptide" evidence="5">
    <location>
        <begin position="1"/>
        <end position="20"/>
    </location>
</feature>
<comment type="similarity">
    <text evidence="2">Belongs to the IL-17 family.</text>
</comment>
<dbReference type="HOGENOM" id="CLU_1456008_0_0_1"/>
<organism evidence="6 7">
    <name type="scientific">Lottia gigantea</name>
    <name type="common">Giant owl limpet</name>
    <dbReference type="NCBI Taxonomy" id="225164"/>
    <lineage>
        <taxon>Eukaryota</taxon>
        <taxon>Metazoa</taxon>
        <taxon>Spiralia</taxon>
        <taxon>Lophotrochozoa</taxon>
        <taxon>Mollusca</taxon>
        <taxon>Gastropoda</taxon>
        <taxon>Patellogastropoda</taxon>
        <taxon>Lottioidea</taxon>
        <taxon>Lottiidae</taxon>
        <taxon>Lottia</taxon>
    </lineage>
</organism>
<dbReference type="RefSeq" id="XP_009051888.1">
    <property type="nucleotide sequence ID" value="XM_009053640.1"/>
</dbReference>
<dbReference type="InterPro" id="IPR010345">
    <property type="entry name" value="IL-17_fam"/>
</dbReference>
<keyword evidence="7" id="KW-1185">Reference proteome</keyword>
<keyword evidence="3" id="KW-0964">Secreted</keyword>
<dbReference type="SUPFAM" id="SSF57501">
    <property type="entry name" value="Cystine-knot cytokines"/>
    <property type="match status" value="1"/>
</dbReference>
<dbReference type="GeneID" id="20238023"/>
<dbReference type="GO" id="GO:0005125">
    <property type="term" value="F:cytokine activity"/>
    <property type="evidence" value="ECO:0007669"/>
    <property type="project" value="InterPro"/>
</dbReference>
<evidence type="ECO:0000256" key="4">
    <source>
        <dbReference type="ARBA" id="ARBA00022729"/>
    </source>
</evidence>
<evidence type="ECO:0000313" key="7">
    <source>
        <dbReference type="Proteomes" id="UP000030746"/>
    </source>
</evidence>
<protein>
    <recommendedName>
        <fullName evidence="8">Sushi domain-containing protein</fullName>
    </recommendedName>
</protein>
<dbReference type="GO" id="GO:0005576">
    <property type="term" value="C:extracellular region"/>
    <property type="evidence" value="ECO:0007669"/>
    <property type="project" value="UniProtKB-SubCell"/>
</dbReference>
<dbReference type="OMA" id="KFRIPRM"/>
<evidence type="ECO:0000256" key="5">
    <source>
        <dbReference type="SAM" id="SignalP"/>
    </source>
</evidence>
<name>V4A0E3_LOTGI</name>
<evidence type="ECO:0000256" key="2">
    <source>
        <dbReference type="ARBA" id="ARBA00007236"/>
    </source>
</evidence>
<accession>V4A0E3</accession>
<dbReference type="Gene3D" id="2.10.90.10">
    <property type="entry name" value="Cystine-knot cytokines"/>
    <property type="match status" value="1"/>
</dbReference>
<feature type="chain" id="PRO_5004715644" description="Sushi domain-containing protein" evidence="5">
    <location>
        <begin position="21"/>
        <end position="186"/>
    </location>
</feature>
<keyword evidence="4 5" id="KW-0732">Signal</keyword>
<evidence type="ECO:0000256" key="3">
    <source>
        <dbReference type="ARBA" id="ARBA00022525"/>
    </source>
</evidence>
<proteinExistence type="inferred from homology"/>
<evidence type="ECO:0008006" key="8">
    <source>
        <dbReference type="Google" id="ProtNLM"/>
    </source>
</evidence>